<protein>
    <recommendedName>
        <fullName evidence="9 10">Triosephosphate isomerase</fullName>
        <shortName evidence="9">TIM</shortName>
        <shortName evidence="9">TPI</shortName>
        <ecNumber evidence="9 10">5.3.1.1</ecNumber>
    </recommendedName>
    <alternativeName>
        <fullName evidence="9">Triose-phosphate isomerase</fullName>
    </alternativeName>
</protein>
<evidence type="ECO:0000256" key="4">
    <source>
        <dbReference type="ARBA" id="ARBA00007422"/>
    </source>
</evidence>
<evidence type="ECO:0000256" key="1">
    <source>
        <dbReference type="ARBA" id="ARBA00000148"/>
    </source>
</evidence>
<comment type="pathway">
    <text evidence="3">Carbohydrate metabolism; erythritol degradation.</text>
</comment>
<feature type="binding site" evidence="9">
    <location>
        <begin position="10"/>
        <end position="12"/>
    </location>
    <ligand>
        <name>substrate</name>
    </ligand>
</feature>
<accession>A0A5B0DVU6</accession>
<comment type="similarity">
    <text evidence="4 9 10">Belongs to the triosephosphate isomerase family.</text>
</comment>
<dbReference type="UniPathway" id="UPA00109">
    <property type="reaction ID" value="UER00189"/>
</dbReference>
<keyword evidence="12" id="KW-1185">Reference proteome</keyword>
<dbReference type="GO" id="GO:0006094">
    <property type="term" value="P:gluconeogenesis"/>
    <property type="evidence" value="ECO:0007669"/>
    <property type="project" value="UniProtKB-UniRule"/>
</dbReference>
<comment type="pathway">
    <text evidence="2 9 10">Carbohydrate degradation; glycolysis; D-glyceraldehyde 3-phosphate from glycerone phosphate: step 1/1.</text>
</comment>
<comment type="catalytic activity">
    <reaction evidence="9 10">
        <text>D-glyceraldehyde 3-phosphate = dihydroxyacetone phosphate</text>
        <dbReference type="Rhea" id="RHEA:18585"/>
        <dbReference type="ChEBI" id="CHEBI:57642"/>
        <dbReference type="ChEBI" id="CHEBI:59776"/>
        <dbReference type="EC" id="5.3.1.1"/>
    </reaction>
</comment>
<comment type="subcellular location">
    <subcellularLocation>
        <location evidence="9 10">Cytoplasm</location>
    </subcellularLocation>
</comment>
<dbReference type="EC" id="5.3.1.1" evidence="9 10"/>
<dbReference type="InterPro" id="IPR022896">
    <property type="entry name" value="TrioseP_Isoase_bac/euk"/>
</dbReference>
<name>A0A5B0DVU6_9HYPH</name>
<dbReference type="FunFam" id="3.20.20.70:FF:000016">
    <property type="entry name" value="Triosephosphate isomerase"/>
    <property type="match status" value="1"/>
</dbReference>
<sequence>MAVRKLIAGNWKMNGLKAGLAEIAAVRDAVESGSTAHVDVLLCPPATLLAAACETAATGLAIGGQDCHTAQSGAFTGDISAAMVADSGASHVLVGHSERRTLHGEDDATVRAKAQAAWNAGLVAVVCIGETQAERDAGTTLQVLERQLRESLADEATAANCTVAYEPVWAIGTGLTPTVDDVADAHRFMREKLVERFGESGADFRILYGGSVKPDNAAELLSVANVDGALVGGASLKSADFIAICKAVRAE</sequence>
<dbReference type="PROSITE" id="PS00171">
    <property type="entry name" value="TIM_1"/>
    <property type="match status" value="1"/>
</dbReference>
<dbReference type="CDD" id="cd00311">
    <property type="entry name" value="TIM"/>
    <property type="match status" value="1"/>
</dbReference>
<feature type="active site" description="Proton acceptor" evidence="9">
    <location>
        <position position="166"/>
    </location>
</feature>
<feature type="binding site" evidence="9">
    <location>
        <position position="211"/>
    </location>
    <ligand>
        <name>substrate</name>
    </ligand>
</feature>
<keyword evidence="6 9" id="KW-0963">Cytoplasm</keyword>
<proteinExistence type="inferred from homology"/>
<dbReference type="GO" id="GO:0046166">
    <property type="term" value="P:glyceraldehyde-3-phosphate biosynthetic process"/>
    <property type="evidence" value="ECO:0007669"/>
    <property type="project" value="TreeGrafter"/>
</dbReference>
<keyword evidence="7 9" id="KW-0324">Glycolysis</keyword>
<evidence type="ECO:0000256" key="6">
    <source>
        <dbReference type="ARBA" id="ARBA00022490"/>
    </source>
</evidence>
<dbReference type="GO" id="GO:0006096">
    <property type="term" value="P:glycolytic process"/>
    <property type="evidence" value="ECO:0007669"/>
    <property type="project" value="UniProtKB-UniRule"/>
</dbReference>
<dbReference type="GO" id="GO:0005829">
    <property type="term" value="C:cytosol"/>
    <property type="evidence" value="ECO:0007669"/>
    <property type="project" value="TreeGrafter"/>
</dbReference>
<dbReference type="UniPathway" id="UPA00138"/>
<dbReference type="PROSITE" id="PS51440">
    <property type="entry name" value="TIM_2"/>
    <property type="match status" value="1"/>
</dbReference>
<organism evidence="11 12">
    <name type="scientific">Aureimonas fodinaquatilis</name>
    <dbReference type="NCBI Taxonomy" id="2565783"/>
    <lineage>
        <taxon>Bacteria</taxon>
        <taxon>Pseudomonadati</taxon>
        <taxon>Pseudomonadota</taxon>
        <taxon>Alphaproteobacteria</taxon>
        <taxon>Hyphomicrobiales</taxon>
        <taxon>Aurantimonadaceae</taxon>
        <taxon>Aureimonas</taxon>
    </lineage>
</organism>
<dbReference type="AlphaFoldDB" id="A0A5B0DVU6"/>
<gene>
    <name evidence="9" type="primary">tpiA</name>
    <name evidence="11" type="ORF">FPY71_08175</name>
</gene>
<comment type="subunit">
    <text evidence="9 10">Homodimer.</text>
</comment>
<dbReference type="GO" id="GO:0004807">
    <property type="term" value="F:triose-phosphate isomerase activity"/>
    <property type="evidence" value="ECO:0007669"/>
    <property type="project" value="UniProtKB-UniRule"/>
</dbReference>
<dbReference type="Gene3D" id="3.20.20.70">
    <property type="entry name" value="Aldolase class I"/>
    <property type="match status" value="1"/>
</dbReference>
<comment type="catalytic activity">
    <reaction evidence="1">
        <text>L-erythrulose 1-phosphate = D-erythrulose 4-phosphate</text>
        <dbReference type="Rhea" id="RHEA:49588"/>
        <dbReference type="ChEBI" id="CHEBI:58002"/>
        <dbReference type="ChEBI" id="CHEBI:90796"/>
        <dbReference type="EC" id="5.3.1.33"/>
    </reaction>
</comment>
<dbReference type="Proteomes" id="UP000324738">
    <property type="component" value="Unassembled WGS sequence"/>
</dbReference>
<evidence type="ECO:0000256" key="5">
    <source>
        <dbReference type="ARBA" id="ARBA00022432"/>
    </source>
</evidence>
<dbReference type="RefSeq" id="WP_149299487.1">
    <property type="nucleotide sequence ID" value="NZ_VTWH01000002.1"/>
</dbReference>
<reference evidence="11 12" key="1">
    <citation type="submission" date="2019-08" db="EMBL/GenBank/DDBJ databases">
        <title>Aureimonas fodiniaquatilis sp. nov., isolated from a coal mine wastewater.</title>
        <authorList>
            <person name="Kim W."/>
        </authorList>
    </citation>
    <scope>NUCLEOTIDE SEQUENCE [LARGE SCALE GENOMIC DNA]</scope>
    <source>
        <strain evidence="11 12">CAU 1482</strain>
    </source>
</reference>
<evidence type="ECO:0000256" key="9">
    <source>
        <dbReference type="HAMAP-Rule" id="MF_00147"/>
    </source>
</evidence>
<dbReference type="InterPro" id="IPR013785">
    <property type="entry name" value="Aldolase_TIM"/>
</dbReference>
<dbReference type="Pfam" id="PF00121">
    <property type="entry name" value="TIM"/>
    <property type="match status" value="1"/>
</dbReference>
<comment type="function">
    <text evidence="9">Involved in the gluconeogenesis. Catalyzes stereospecifically the conversion of dihydroxyacetone phosphate (DHAP) to D-glyceraldehyde-3-phosphate (G3P).</text>
</comment>
<feature type="binding site" evidence="9">
    <location>
        <position position="172"/>
    </location>
    <ligand>
        <name>substrate</name>
    </ligand>
</feature>
<dbReference type="InterPro" id="IPR000652">
    <property type="entry name" value="Triosephosphate_isomerase"/>
</dbReference>
<dbReference type="PANTHER" id="PTHR21139:SF42">
    <property type="entry name" value="TRIOSEPHOSPHATE ISOMERASE"/>
    <property type="match status" value="1"/>
</dbReference>
<evidence type="ECO:0000313" key="12">
    <source>
        <dbReference type="Proteomes" id="UP000324738"/>
    </source>
</evidence>
<dbReference type="SUPFAM" id="SSF51351">
    <property type="entry name" value="Triosephosphate isomerase (TIM)"/>
    <property type="match status" value="1"/>
</dbReference>
<evidence type="ECO:0000256" key="2">
    <source>
        <dbReference type="ARBA" id="ARBA00004680"/>
    </source>
</evidence>
<feature type="binding site" evidence="9">
    <location>
        <begin position="232"/>
        <end position="233"/>
    </location>
    <ligand>
        <name>substrate</name>
    </ligand>
</feature>
<feature type="active site" description="Electrophile" evidence="9">
    <location>
        <position position="96"/>
    </location>
</feature>
<comment type="caution">
    <text evidence="11">The sequence shown here is derived from an EMBL/GenBank/DDBJ whole genome shotgun (WGS) entry which is preliminary data.</text>
</comment>
<dbReference type="EMBL" id="VTWH01000002">
    <property type="protein sequence ID" value="KAA0970478.1"/>
    <property type="molecule type" value="Genomic_DNA"/>
</dbReference>
<dbReference type="GO" id="GO:0019563">
    <property type="term" value="P:glycerol catabolic process"/>
    <property type="evidence" value="ECO:0007669"/>
    <property type="project" value="TreeGrafter"/>
</dbReference>
<dbReference type="HAMAP" id="MF_00147_B">
    <property type="entry name" value="TIM_B"/>
    <property type="match status" value="1"/>
</dbReference>
<dbReference type="OrthoDB" id="9809429at2"/>
<evidence type="ECO:0000256" key="3">
    <source>
        <dbReference type="ARBA" id="ARBA00004939"/>
    </source>
</evidence>
<evidence type="ECO:0000256" key="10">
    <source>
        <dbReference type="RuleBase" id="RU363013"/>
    </source>
</evidence>
<dbReference type="UniPathway" id="UPA01066"/>
<keyword evidence="5 9" id="KW-0312">Gluconeogenesis</keyword>
<dbReference type="PANTHER" id="PTHR21139">
    <property type="entry name" value="TRIOSEPHOSPHATE ISOMERASE"/>
    <property type="match status" value="1"/>
</dbReference>
<comment type="pathway">
    <text evidence="9 10">Carbohydrate biosynthesis; gluconeogenesis.</text>
</comment>
<keyword evidence="8 9" id="KW-0413">Isomerase</keyword>
<evidence type="ECO:0000256" key="7">
    <source>
        <dbReference type="ARBA" id="ARBA00023152"/>
    </source>
</evidence>
<evidence type="ECO:0000256" key="8">
    <source>
        <dbReference type="ARBA" id="ARBA00023235"/>
    </source>
</evidence>
<evidence type="ECO:0000313" key="11">
    <source>
        <dbReference type="EMBL" id="KAA0970478.1"/>
    </source>
</evidence>
<dbReference type="InterPro" id="IPR035990">
    <property type="entry name" value="TIM_sf"/>
</dbReference>
<dbReference type="InterPro" id="IPR020861">
    <property type="entry name" value="Triosephosphate_isomerase_AS"/>
</dbReference>
<dbReference type="NCBIfam" id="TIGR00419">
    <property type="entry name" value="tim"/>
    <property type="match status" value="1"/>
</dbReference>